<dbReference type="Gene3D" id="2.80.10.50">
    <property type="match status" value="1"/>
</dbReference>
<dbReference type="GO" id="GO:0019221">
    <property type="term" value="P:cytokine-mediated signaling pathway"/>
    <property type="evidence" value="ECO:0007669"/>
    <property type="project" value="TreeGrafter"/>
</dbReference>
<evidence type="ECO:0000256" key="3">
    <source>
        <dbReference type="ARBA" id="ARBA00004550"/>
    </source>
</evidence>
<evidence type="ECO:0000256" key="12">
    <source>
        <dbReference type="RuleBase" id="RU003753"/>
    </source>
</evidence>
<dbReference type="PRINTS" id="PR00264">
    <property type="entry name" value="INTERLEUKIN1"/>
</dbReference>
<dbReference type="GO" id="GO:0005764">
    <property type="term" value="C:lysosome"/>
    <property type="evidence" value="ECO:0007669"/>
    <property type="project" value="UniProtKB-SubCell"/>
</dbReference>
<dbReference type="Ensembl" id="ENSTMTT00000020986.1">
    <property type="protein sequence ID" value="ENSTMTP00000020279.1"/>
    <property type="gene ID" value="ENSTMTG00000014823.1"/>
</dbReference>
<reference evidence="14" key="2">
    <citation type="submission" date="2025-09" db="UniProtKB">
        <authorList>
            <consortium name="Ensembl"/>
        </authorList>
    </citation>
    <scope>IDENTIFICATION</scope>
</reference>
<keyword evidence="8" id="KW-0666">Pyrogen</keyword>
<dbReference type="GO" id="GO:0001660">
    <property type="term" value="P:fever generation"/>
    <property type="evidence" value="ECO:0007669"/>
    <property type="project" value="UniProtKB-KW"/>
</dbReference>
<feature type="region of interest" description="Disordered" evidence="13">
    <location>
        <begin position="72"/>
        <end position="91"/>
    </location>
</feature>
<keyword evidence="9" id="KW-0395">Inflammatory response</keyword>
<dbReference type="GO" id="GO:0005149">
    <property type="term" value="F:interleukin-1 receptor binding"/>
    <property type="evidence" value="ECO:0007669"/>
    <property type="project" value="UniProtKB-UniRule"/>
</dbReference>
<name>A0A674JLZ7_9SAUR</name>
<dbReference type="PRINTS" id="PR01357">
    <property type="entry name" value="INTRLEUKN1AB"/>
</dbReference>
<keyword evidence="7 12" id="KW-0964">Secreted</keyword>
<dbReference type="CDD" id="cd23296">
    <property type="entry name" value="beta-trefoil_IL1B"/>
    <property type="match status" value="1"/>
</dbReference>
<protein>
    <recommendedName>
        <fullName evidence="12">Interleukin-1</fullName>
    </recommendedName>
</protein>
<evidence type="ECO:0000256" key="13">
    <source>
        <dbReference type="SAM" id="MobiDB-lite"/>
    </source>
</evidence>
<evidence type="ECO:0000313" key="14">
    <source>
        <dbReference type="Ensembl" id="ENSTMTP00000020279.1"/>
    </source>
</evidence>
<dbReference type="GeneTree" id="ENSGT00950000182943"/>
<keyword evidence="11" id="KW-0497">Mitogen</keyword>
<dbReference type="GO" id="GO:0005615">
    <property type="term" value="C:extracellular space"/>
    <property type="evidence" value="ECO:0007669"/>
    <property type="project" value="UniProtKB-KW"/>
</dbReference>
<dbReference type="SMART" id="SM00125">
    <property type="entry name" value="IL1"/>
    <property type="match status" value="1"/>
</dbReference>
<sequence length="297" mass="32211">MSFPHRSISSPGLGTRGGTTPQHDLVEWSGLGPGHSTSCRQVIAGWSRPRTHGAAGSGVTRPQPALLCSPGSRTLGEEGTAPQHSPAVGSGATWPQLSWPALLAGGSGWPGPLLTLDPVSFSNNSFTHAETFIYKYTRSRLHTVQDEEHKSFVLWRHTGQAQLMAVHLQGPNSSEAVKLNLDLYRSPHISPKRISPVAMNIVESNAAENNLYLCCVKDKGSPVLQLEKVKGPMKDIRTGDQERFIFFKTSSGSTCSFESAAHPGWFLGTSKLNDKPVRMVNRTGDGNRYFGRVLISK</sequence>
<evidence type="ECO:0000256" key="1">
    <source>
        <dbReference type="ARBA" id="ARBA00004371"/>
    </source>
</evidence>
<dbReference type="PANTHER" id="PTHR10078:SF30">
    <property type="entry name" value="INTERLEUKIN-1 BETA"/>
    <property type="match status" value="1"/>
</dbReference>
<dbReference type="GO" id="GO:0071222">
    <property type="term" value="P:cellular response to lipopolysaccharide"/>
    <property type="evidence" value="ECO:0007669"/>
    <property type="project" value="TreeGrafter"/>
</dbReference>
<keyword evidence="5" id="KW-0963">Cytoplasm</keyword>
<keyword evidence="10" id="KW-0458">Lysosome</keyword>
<accession>A0A674JLZ7</accession>
<dbReference type="GO" id="GO:0005829">
    <property type="term" value="C:cytosol"/>
    <property type="evidence" value="ECO:0007669"/>
    <property type="project" value="UniProtKB-SubCell"/>
</dbReference>
<dbReference type="GO" id="GO:0006955">
    <property type="term" value="P:immune response"/>
    <property type="evidence" value="ECO:0007669"/>
    <property type="project" value="InterPro"/>
</dbReference>
<dbReference type="Proteomes" id="UP000472274">
    <property type="component" value="Unplaced"/>
</dbReference>
<organism evidence="14 15">
    <name type="scientific">Terrapene triunguis</name>
    <name type="common">Three-toed box turtle</name>
    <dbReference type="NCBI Taxonomy" id="2587831"/>
    <lineage>
        <taxon>Eukaryota</taxon>
        <taxon>Metazoa</taxon>
        <taxon>Chordata</taxon>
        <taxon>Craniata</taxon>
        <taxon>Vertebrata</taxon>
        <taxon>Euteleostomi</taxon>
        <taxon>Archelosauria</taxon>
        <taxon>Testudinata</taxon>
        <taxon>Testudines</taxon>
        <taxon>Cryptodira</taxon>
        <taxon>Durocryptodira</taxon>
        <taxon>Testudinoidea</taxon>
        <taxon>Emydidae</taxon>
        <taxon>Terrapene</taxon>
    </lineage>
</organism>
<dbReference type="GO" id="GO:0010628">
    <property type="term" value="P:positive regulation of gene expression"/>
    <property type="evidence" value="ECO:0007669"/>
    <property type="project" value="TreeGrafter"/>
</dbReference>
<dbReference type="PANTHER" id="PTHR10078">
    <property type="entry name" value="INTERLEUKIN-1 FAMILY MEMBER"/>
    <property type="match status" value="1"/>
</dbReference>
<dbReference type="InParanoid" id="A0A674JLZ7"/>
<evidence type="ECO:0000256" key="4">
    <source>
        <dbReference type="ARBA" id="ARBA00010448"/>
    </source>
</evidence>
<dbReference type="InterPro" id="IPR008996">
    <property type="entry name" value="IL1/FGF"/>
</dbReference>
<evidence type="ECO:0000256" key="5">
    <source>
        <dbReference type="ARBA" id="ARBA00022490"/>
    </source>
</evidence>
<keyword evidence="6" id="KW-0202">Cytokine</keyword>
<evidence type="ECO:0000313" key="15">
    <source>
        <dbReference type="Proteomes" id="UP000472274"/>
    </source>
</evidence>
<evidence type="ECO:0000256" key="8">
    <source>
        <dbReference type="ARBA" id="ARBA00022620"/>
    </source>
</evidence>
<dbReference type="GO" id="GO:0005125">
    <property type="term" value="F:cytokine activity"/>
    <property type="evidence" value="ECO:0007669"/>
    <property type="project" value="UniProtKB-UniRule"/>
</dbReference>
<keyword evidence="15" id="KW-1185">Reference proteome</keyword>
<evidence type="ECO:0000256" key="10">
    <source>
        <dbReference type="ARBA" id="ARBA00023228"/>
    </source>
</evidence>
<evidence type="ECO:0000256" key="7">
    <source>
        <dbReference type="ARBA" id="ARBA00022525"/>
    </source>
</evidence>
<evidence type="ECO:0000256" key="9">
    <source>
        <dbReference type="ARBA" id="ARBA00023198"/>
    </source>
</evidence>
<comment type="subcellular location">
    <subcellularLocation>
        <location evidence="2">Cytoplasm</location>
        <location evidence="2">Cytosol</location>
    </subcellularLocation>
    <subcellularLocation>
        <location evidence="1">Lysosome</location>
    </subcellularLocation>
    <subcellularLocation>
        <location evidence="3">Secreted</location>
        <location evidence="3">Extracellular exosome</location>
    </subcellularLocation>
</comment>
<feature type="region of interest" description="Disordered" evidence="13">
    <location>
        <begin position="1"/>
        <end position="24"/>
    </location>
</feature>
<comment type="similarity">
    <text evidence="4 12">Belongs to the IL-1 family.</text>
</comment>
<dbReference type="SUPFAM" id="SSF50353">
    <property type="entry name" value="Cytokine"/>
    <property type="match status" value="1"/>
</dbReference>
<dbReference type="GO" id="GO:0051781">
    <property type="term" value="P:positive regulation of cell division"/>
    <property type="evidence" value="ECO:0007669"/>
    <property type="project" value="UniProtKB-KW"/>
</dbReference>
<evidence type="ECO:0000256" key="2">
    <source>
        <dbReference type="ARBA" id="ARBA00004514"/>
    </source>
</evidence>
<proteinExistence type="inferred from homology"/>
<dbReference type="AlphaFoldDB" id="A0A674JLZ7"/>
<evidence type="ECO:0000256" key="11">
    <source>
        <dbReference type="ARBA" id="ARBA00023246"/>
    </source>
</evidence>
<feature type="compositionally biased region" description="Polar residues" evidence="13">
    <location>
        <begin position="7"/>
        <end position="22"/>
    </location>
</feature>
<dbReference type="Pfam" id="PF00340">
    <property type="entry name" value="IL1"/>
    <property type="match status" value="1"/>
</dbReference>
<evidence type="ECO:0000256" key="6">
    <source>
        <dbReference type="ARBA" id="ARBA00022514"/>
    </source>
</evidence>
<dbReference type="InterPro" id="IPR000975">
    <property type="entry name" value="IL-1_fam"/>
</dbReference>
<reference evidence="14" key="1">
    <citation type="submission" date="2025-08" db="UniProtKB">
        <authorList>
            <consortium name="Ensembl"/>
        </authorList>
    </citation>
    <scope>IDENTIFICATION</scope>
</reference>